<gene>
    <name evidence="2" type="ORF">F53441_428</name>
</gene>
<feature type="compositionally biased region" description="Basic and acidic residues" evidence="1">
    <location>
        <begin position="31"/>
        <end position="46"/>
    </location>
</feature>
<feature type="region of interest" description="Disordered" evidence="1">
    <location>
        <begin position="19"/>
        <end position="68"/>
    </location>
</feature>
<dbReference type="OrthoDB" id="515692at2759"/>
<dbReference type="EMBL" id="JAADJG010000019">
    <property type="protein sequence ID" value="KAF4457668.1"/>
    <property type="molecule type" value="Genomic_DNA"/>
</dbReference>
<protein>
    <submittedName>
        <fullName evidence="2">Uncharacterized protein</fullName>
    </submittedName>
</protein>
<sequence>MRSPPNLRSPASLEIWETGSSLYNPSPSPEAEARYQARAEARRPTVEEEPYEFFHSTPGSPQSPYSPLSPLSPDCYWPDEADISHPSWKDYISESPILPNPRPRALTPSGYRDRDSRGQNVRSITFYQNSPWFKLPPFVRQDILRLVFGDRRLHMSLSFLTKDNEPQGRLLKSWQWHGTVCHRDGPEDEGLQTSEKEFPNVWEVYCRNISTSENIGIMGWLLSCRQK</sequence>
<organism evidence="2 3">
    <name type="scientific">Fusarium austroafricanum</name>
    <dbReference type="NCBI Taxonomy" id="2364996"/>
    <lineage>
        <taxon>Eukaryota</taxon>
        <taxon>Fungi</taxon>
        <taxon>Dikarya</taxon>
        <taxon>Ascomycota</taxon>
        <taxon>Pezizomycotina</taxon>
        <taxon>Sordariomycetes</taxon>
        <taxon>Hypocreomycetidae</taxon>
        <taxon>Hypocreales</taxon>
        <taxon>Nectriaceae</taxon>
        <taxon>Fusarium</taxon>
        <taxon>Fusarium concolor species complex</taxon>
    </lineage>
</organism>
<evidence type="ECO:0000313" key="3">
    <source>
        <dbReference type="Proteomes" id="UP000605986"/>
    </source>
</evidence>
<name>A0A8H4P549_9HYPO</name>
<reference evidence="2" key="1">
    <citation type="submission" date="2020-01" db="EMBL/GenBank/DDBJ databases">
        <title>Identification and distribution of gene clusters putatively required for synthesis of sphingolipid metabolism inhibitors in phylogenetically diverse species of the filamentous fungus Fusarium.</title>
        <authorList>
            <person name="Kim H.-S."/>
            <person name="Busman M."/>
            <person name="Brown D.W."/>
            <person name="Divon H."/>
            <person name="Uhlig S."/>
            <person name="Proctor R.H."/>
        </authorList>
    </citation>
    <scope>NUCLEOTIDE SEQUENCE</scope>
    <source>
        <strain evidence="2">NRRL 53441</strain>
    </source>
</reference>
<evidence type="ECO:0000256" key="1">
    <source>
        <dbReference type="SAM" id="MobiDB-lite"/>
    </source>
</evidence>
<comment type="caution">
    <text evidence="2">The sequence shown here is derived from an EMBL/GenBank/DDBJ whole genome shotgun (WGS) entry which is preliminary data.</text>
</comment>
<accession>A0A8H4P549</accession>
<keyword evidence="3" id="KW-1185">Reference proteome</keyword>
<dbReference type="AlphaFoldDB" id="A0A8H4P549"/>
<evidence type="ECO:0000313" key="2">
    <source>
        <dbReference type="EMBL" id="KAF4457668.1"/>
    </source>
</evidence>
<proteinExistence type="predicted"/>
<dbReference type="Proteomes" id="UP000605986">
    <property type="component" value="Unassembled WGS sequence"/>
</dbReference>
<feature type="region of interest" description="Disordered" evidence="1">
    <location>
        <begin position="94"/>
        <end position="117"/>
    </location>
</feature>